<comment type="catalytic activity">
    <reaction evidence="1 5 6">
        <text>[protein]-peptidylproline (omega=180) = [protein]-peptidylproline (omega=0)</text>
        <dbReference type="Rhea" id="RHEA:16237"/>
        <dbReference type="Rhea" id="RHEA-COMP:10747"/>
        <dbReference type="Rhea" id="RHEA-COMP:10748"/>
        <dbReference type="ChEBI" id="CHEBI:83833"/>
        <dbReference type="ChEBI" id="CHEBI:83834"/>
        <dbReference type="EC" id="5.2.1.8"/>
    </reaction>
</comment>
<dbReference type="Pfam" id="PF01346">
    <property type="entry name" value="FKBP_N"/>
    <property type="match status" value="1"/>
</dbReference>
<proteinExistence type="inferred from homology"/>
<evidence type="ECO:0000313" key="9">
    <source>
        <dbReference type="Proteomes" id="UP000838748"/>
    </source>
</evidence>
<name>A0ABN8E193_9VIBR</name>
<dbReference type="PROSITE" id="PS50059">
    <property type="entry name" value="FKBP_PPIASE"/>
    <property type="match status" value="1"/>
</dbReference>
<accession>A0ABN8E193</accession>
<keyword evidence="4 5" id="KW-0413">Isomerase</keyword>
<dbReference type="InterPro" id="IPR046357">
    <property type="entry name" value="PPIase_dom_sf"/>
</dbReference>
<feature type="domain" description="PPIase FKBP-type" evidence="7">
    <location>
        <begin position="74"/>
        <end position="159"/>
    </location>
</feature>
<evidence type="ECO:0000256" key="6">
    <source>
        <dbReference type="RuleBase" id="RU003915"/>
    </source>
</evidence>
<dbReference type="RefSeq" id="WP_237359912.1">
    <property type="nucleotide sequence ID" value="NZ_CAKLDM010000001.1"/>
</dbReference>
<dbReference type="Gene3D" id="6.10.250.2970">
    <property type="match status" value="1"/>
</dbReference>
<keyword evidence="9" id="KW-1185">Reference proteome</keyword>
<dbReference type="EMBL" id="CAKLDM010000001">
    <property type="protein sequence ID" value="CAH0536563.1"/>
    <property type="molecule type" value="Genomic_DNA"/>
</dbReference>
<dbReference type="PANTHER" id="PTHR43811">
    <property type="entry name" value="FKBP-TYPE PEPTIDYL-PROLYL CIS-TRANS ISOMERASE FKPA"/>
    <property type="match status" value="1"/>
</dbReference>
<organism evidence="8 9">
    <name type="scientific">Vibrio marisflavi CECT 7928</name>
    <dbReference type="NCBI Taxonomy" id="634439"/>
    <lineage>
        <taxon>Bacteria</taxon>
        <taxon>Pseudomonadati</taxon>
        <taxon>Pseudomonadota</taxon>
        <taxon>Gammaproteobacteria</taxon>
        <taxon>Vibrionales</taxon>
        <taxon>Vibrionaceae</taxon>
        <taxon>Vibrio</taxon>
    </lineage>
</organism>
<evidence type="ECO:0000256" key="1">
    <source>
        <dbReference type="ARBA" id="ARBA00000971"/>
    </source>
</evidence>
<dbReference type="EC" id="5.2.1.8" evidence="6"/>
<keyword evidence="3 5" id="KW-0697">Rotamase</keyword>
<evidence type="ECO:0000256" key="4">
    <source>
        <dbReference type="ARBA" id="ARBA00023235"/>
    </source>
</evidence>
<evidence type="ECO:0000256" key="2">
    <source>
        <dbReference type="ARBA" id="ARBA00006577"/>
    </source>
</evidence>
<sequence length="159" mass="18007">MNNLNMVLTVVLILLLLFLIYRKWNNRKDASVNLEKGKAFLEENANKPGVIVSKSGLQYEILQEGVGQINPNSKSNVKVHYHGTLIDGTVFDSSVDRGQPISFRLNQVIKGWREGLQYMVEGEKIRMYIPPHLAYGHRRASTIPAASTLIFEVELIEIK</sequence>
<evidence type="ECO:0000259" key="7">
    <source>
        <dbReference type="PROSITE" id="PS50059"/>
    </source>
</evidence>
<dbReference type="Pfam" id="PF00254">
    <property type="entry name" value="FKBP_C"/>
    <property type="match status" value="1"/>
</dbReference>
<dbReference type="GO" id="GO:0003755">
    <property type="term" value="F:peptidyl-prolyl cis-trans isomerase activity"/>
    <property type="evidence" value="ECO:0007669"/>
    <property type="project" value="UniProtKB-EC"/>
</dbReference>
<protein>
    <recommendedName>
        <fullName evidence="6">Peptidyl-prolyl cis-trans isomerase</fullName>
        <ecNumber evidence="6">5.2.1.8</ecNumber>
    </recommendedName>
</protein>
<evidence type="ECO:0000256" key="5">
    <source>
        <dbReference type="PROSITE-ProRule" id="PRU00277"/>
    </source>
</evidence>
<dbReference type="InterPro" id="IPR000774">
    <property type="entry name" value="PPIase_FKBP_N"/>
</dbReference>
<dbReference type="PANTHER" id="PTHR43811:SF57">
    <property type="entry name" value="FKBP-TYPE PEPTIDYL-PROLYL CIS-TRANS ISOMERASE FKPA-RELATED"/>
    <property type="match status" value="1"/>
</dbReference>
<dbReference type="SUPFAM" id="SSF54534">
    <property type="entry name" value="FKBP-like"/>
    <property type="match status" value="1"/>
</dbReference>
<evidence type="ECO:0000256" key="3">
    <source>
        <dbReference type="ARBA" id="ARBA00023110"/>
    </source>
</evidence>
<evidence type="ECO:0000313" key="8">
    <source>
        <dbReference type="EMBL" id="CAH0536563.1"/>
    </source>
</evidence>
<dbReference type="Gene3D" id="3.10.50.40">
    <property type="match status" value="1"/>
</dbReference>
<comment type="caution">
    <text evidence="8">The sequence shown here is derived from an EMBL/GenBank/DDBJ whole genome shotgun (WGS) entry which is preliminary data.</text>
</comment>
<dbReference type="InterPro" id="IPR001179">
    <property type="entry name" value="PPIase_FKBP_dom"/>
</dbReference>
<reference evidence="8" key="1">
    <citation type="submission" date="2021-11" db="EMBL/GenBank/DDBJ databases">
        <authorList>
            <person name="Rodrigo-Torres L."/>
            <person name="Arahal R. D."/>
            <person name="Lucena T."/>
        </authorList>
    </citation>
    <scope>NUCLEOTIDE SEQUENCE</scope>
    <source>
        <strain evidence="8">CECT 7928</strain>
    </source>
</reference>
<dbReference type="Proteomes" id="UP000838748">
    <property type="component" value="Unassembled WGS sequence"/>
</dbReference>
<gene>
    <name evidence="8" type="primary">fklB_1</name>
    <name evidence="8" type="ORF">VMF7928_00516</name>
</gene>
<comment type="similarity">
    <text evidence="2 6">Belongs to the FKBP-type PPIase family.</text>
</comment>